<keyword evidence="1" id="KW-0489">Methyltransferase</keyword>
<gene>
    <name evidence="1" type="ORF">GCM10022277_03380</name>
</gene>
<dbReference type="SUPFAM" id="SSF53335">
    <property type="entry name" value="S-adenosyl-L-methionine-dependent methyltransferases"/>
    <property type="match status" value="1"/>
</dbReference>
<accession>A0ABP7M1T0</accession>
<proteinExistence type="predicted"/>
<keyword evidence="1" id="KW-0808">Transferase</keyword>
<evidence type="ECO:0000313" key="1">
    <source>
        <dbReference type="EMBL" id="GAA3912018.1"/>
    </source>
</evidence>
<dbReference type="InterPro" id="IPR029063">
    <property type="entry name" value="SAM-dependent_MTases_sf"/>
</dbReference>
<sequence length="222" mass="25551">MSVDHSAQLAEASRTCPLCHQTDTNLYFEDKRRPYLQCSQCDLVFVPDVFRLEPDEEKAVYDLHENDFDDPGYRRFLSRCLDPVVERINKGDIGLDFGCGPGPVLASMFEEKGWSMAIYDPIYHSDDSVFSRQYNFITSTEVIEHVYEPDIVLKTLIDLLAPQGLLALMTKRVRSKEAFTGWHYKNDVTHVGFYSDATFQWIADQYRLELTFVGADLALLKK</sequence>
<protein>
    <submittedName>
        <fullName evidence="1">Class I SAM-dependent methyltransferase</fullName>
    </submittedName>
</protein>
<comment type="caution">
    <text evidence="1">The sequence shown here is derived from an EMBL/GenBank/DDBJ whole genome shotgun (WGS) entry which is preliminary data.</text>
</comment>
<dbReference type="GO" id="GO:0032259">
    <property type="term" value="P:methylation"/>
    <property type="evidence" value="ECO:0007669"/>
    <property type="project" value="UniProtKB-KW"/>
</dbReference>
<keyword evidence="2" id="KW-1185">Reference proteome</keyword>
<name>A0ABP7M1T0_9GAMM</name>
<dbReference type="Pfam" id="PF13489">
    <property type="entry name" value="Methyltransf_23"/>
    <property type="match status" value="1"/>
</dbReference>
<evidence type="ECO:0000313" key="2">
    <source>
        <dbReference type="Proteomes" id="UP001501565"/>
    </source>
</evidence>
<dbReference type="GO" id="GO:0008168">
    <property type="term" value="F:methyltransferase activity"/>
    <property type="evidence" value="ECO:0007669"/>
    <property type="project" value="UniProtKB-KW"/>
</dbReference>
<organism evidence="1 2">
    <name type="scientific">Litoribacillus peritrichatus</name>
    <dbReference type="NCBI Taxonomy" id="718191"/>
    <lineage>
        <taxon>Bacteria</taxon>
        <taxon>Pseudomonadati</taxon>
        <taxon>Pseudomonadota</taxon>
        <taxon>Gammaproteobacteria</taxon>
        <taxon>Oceanospirillales</taxon>
        <taxon>Oceanospirillaceae</taxon>
        <taxon>Litoribacillus</taxon>
    </lineage>
</organism>
<dbReference type="RefSeq" id="WP_344794824.1">
    <property type="nucleotide sequence ID" value="NZ_BAABBN010000004.1"/>
</dbReference>
<dbReference type="Gene3D" id="3.40.50.150">
    <property type="entry name" value="Vaccinia Virus protein VP39"/>
    <property type="match status" value="1"/>
</dbReference>
<dbReference type="EMBL" id="BAABBN010000004">
    <property type="protein sequence ID" value="GAA3912018.1"/>
    <property type="molecule type" value="Genomic_DNA"/>
</dbReference>
<reference evidence="2" key="1">
    <citation type="journal article" date="2019" name="Int. J. Syst. Evol. Microbiol.">
        <title>The Global Catalogue of Microorganisms (GCM) 10K type strain sequencing project: providing services to taxonomists for standard genome sequencing and annotation.</title>
        <authorList>
            <consortium name="The Broad Institute Genomics Platform"/>
            <consortium name="The Broad Institute Genome Sequencing Center for Infectious Disease"/>
            <person name="Wu L."/>
            <person name="Ma J."/>
        </authorList>
    </citation>
    <scope>NUCLEOTIDE SEQUENCE [LARGE SCALE GENOMIC DNA]</scope>
    <source>
        <strain evidence="2">JCM 17551</strain>
    </source>
</reference>
<dbReference type="Proteomes" id="UP001501565">
    <property type="component" value="Unassembled WGS sequence"/>
</dbReference>